<gene>
    <name evidence="2" type="ORF">JOB18_041679</name>
</gene>
<comment type="caution">
    <text evidence="2">The sequence shown here is derived from an EMBL/GenBank/DDBJ whole genome shotgun (WGS) entry which is preliminary data.</text>
</comment>
<organism evidence="2 3">
    <name type="scientific">Solea senegalensis</name>
    <name type="common">Senegalese sole</name>
    <dbReference type="NCBI Taxonomy" id="28829"/>
    <lineage>
        <taxon>Eukaryota</taxon>
        <taxon>Metazoa</taxon>
        <taxon>Chordata</taxon>
        <taxon>Craniata</taxon>
        <taxon>Vertebrata</taxon>
        <taxon>Euteleostomi</taxon>
        <taxon>Actinopterygii</taxon>
        <taxon>Neopterygii</taxon>
        <taxon>Teleostei</taxon>
        <taxon>Neoteleostei</taxon>
        <taxon>Acanthomorphata</taxon>
        <taxon>Carangaria</taxon>
        <taxon>Pleuronectiformes</taxon>
        <taxon>Pleuronectoidei</taxon>
        <taxon>Soleidae</taxon>
        <taxon>Solea</taxon>
    </lineage>
</organism>
<keyword evidence="3" id="KW-1185">Reference proteome</keyword>
<proteinExistence type="predicted"/>
<protein>
    <submittedName>
        <fullName evidence="2">Uncharacterized protein</fullName>
    </submittedName>
</protein>
<dbReference type="Proteomes" id="UP000693946">
    <property type="component" value="Linkage Group LG16"/>
</dbReference>
<dbReference type="EMBL" id="JAGKHQ010000008">
    <property type="protein sequence ID" value="KAG7511148.1"/>
    <property type="molecule type" value="Genomic_DNA"/>
</dbReference>
<evidence type="ECO:0000313" key="3">
    <source>
        <dbReference type="Proteomes" id="UP000693946"/>
    </source>
</evidence>
<sequence>MEEEYLVPLLLHPHSTARRSESSWSTPPPPPSCVRPQQLHSAARRTSNFVSNFQVAFHRGRRHRSKFPRFGAESECVFPPLTPQRRDV</sequence>
<reference evidence="2 3" key="1">
    <citation type="journal article" date="2021" name="Sci. Rep.">
        <title>Chromosome anchoring in Senegalese sole (Solea senegalensis) reveals sex-associated markers and genome rearrangements in flatfish.</title>
        <authorList>
            <person name="Guerrero-Cozar I."/>
            <person name="Gomez-Garrido J."/>
            <person name="Berbel C."/>
            <person name="Martinez-Blanch J.F."/>
            <person name="Alioto T."/>
            <person name="Claros M.G."/>
            <person name="Gagnaire P.A."/>
            <person name="Manchado M."/>
        </authorList>
    </citation>
    <scope>NUCLEOTIDE SEQUENCE [LARGE SCALE GENOMIC DNA]</scope>
    <source>
        <strain evidence="2">Sse05_10M</strain>
    </source>
</reference>
<evidence type="ECO:0000313" key="2">
    <source>
        <dbReference type="EMBL" id="KAG7511148.1"/>
    </source>
</evidence>
<accession>A0AAV6S187</accession>
<evidence type="ECO:0000256" key="1">
    <source>
        <dbReference type="SAM" id="MobiDB-lite"/>
    </source>
</evidence>
<dbReference type="AlphaFoldDB" id="A0AAV6S187"/>
<name>A0AAV6S187_SOLSE</name>
<feature type="region of interest" description="Disordered" evidence="1">
    <location>
        <begin position="12"/>
        <end position="41"/>
    </location>
</feature>